<reference evidence="2 3" key="1">
    <citation type="submission" date="2024-09" db="EMBL/GenBank/DDBJ databases">
        <authorList>
            <person name="Sun Q."/>
            <person name="Mori K."/>
        </authorList>
    </citation>
    <scope>NUCLEOTIDE SEQUENCE [LARGE SCALE GENOMIC DNA]</scope>
    <source>
        <strain evidence="2 3">CCM 7609</strain>
    </source>
</reference>
<keyword evidence="3" id="KW-1185">Reference proteome</keyword>
<feature type="region of interest" description="Disordered" evidence="1">
    <location>
        <begin position="75"/>
        <end position="155"/>
    </location>
</feature>
<feature type="compositionally biased region" description="Polar residues" evidence="1">
    <location>
        <begin position="142"/>
        <end position="155"/>
    </location>
</feature>
<proteinExistence type="predicted"/>
<dbReference type="Proteomes" id="UP001589575">
    <property type="component" value="Unassembled WGS sequence"/>
</dbReference>
<sequence length="155" mass="16272">MTGDGGHQVGFAHPGSPGDAELGGQGLQLCQLQARQAATRLGGGGGCRGWCLGGIARGGRGQFSGFGHEGSFSLVRQDPTGGIPRSVYRLPPEQVAENRDSVPDRTRSGKVQSREPRQAEARWDRTGPRGAWIPTDHGIRTLSGTRSTSARDGLA</sequence>
<gene>
    <name evidence="2" type="ORF">ACFFX0_00620</name>
</gene>
<accession>A0ABV5FU43</accession>
<protein>
    <submittedName>
        <fullName evidence="2">Uncharacterized protein</fullName>
    </submittedName>
</protein>
<dbReference type="EMBL" id="JBHMFI010000001">
    <property type="protein sequence ID" value="MFB9069778.1"/>
    <property type="molecule type" value="Genomic_DNA"/>
</dbReference>
<evidence type="ECO:0000313" key="3">
    <source>
        <dbReference type="Proteomes" id="UP001589575"/>
    </source>
</evidence>
<comment type="caution">
    <text evidence="2">The sequence shown here is derived from an EMBL/GenBank/DDBJ whole genome shotgun (WGS) entry which is preliminary data.</text>
</comment>
<feature type="region of interest" description="Disordered" evidence="1">
    <location>
        <begin position="1"/>
        <end position="20"/>
    </location>
</feature>
<feature type="compositionally biased region" description="Basic and acidic residues" evidence="1">
    <location>
        <begin position="96"/>
        <end position="127"/>
    </location>
</feature>
<evidence type="ECO:0000313" key="2">
    <source>
        <dbReference type="EMBL" id="MFB9069778.1"/>
    </source>
</evidence>
<evidence type="ECO:0000256" key="1">
    <source>
        <dbReference type="SAM" id="MobiDB-lite"/>
    </source>
</evidence>
<name>A0ABV5FU43_9MICC</name>
<organism evidence="2 3">
    <name type="scientific">Citricoccus parietis</name>
    <dbReference type="NCBI Taxonomy" id="592307"/>
    <lineage>
        <taxon>Bacteria</taxon>
        <taxon>Bacillati</taxon>
        <taxon>Actinomycetota</taxon>
        <taxon>Actinomycetes</taxon>
        <taxon>Micrococcales</taxon>
        <taxon>Micrococcaceae</taxon>
        <taxon>Citricoccus</taxon>
    </lineage>
</organism>